<dbReference type="PROSITE" id="PS00297">
    <property type="entry name" value="HSP70_1"/>
    <property type="match status" value="1"/>
</dbReference>
<evidence type="ECO:0000313" key="5">
    <source>
        <dbReference type="EMBL" id="KAK7254621.1"/>
    </source>
</evidence>
<dbReference type="EMBL" id="JBBJCI010000023">
    <property type="protein sequence ID" value="KAK7254621.1"/>
    <property type="molecule type" value="Genomic_DNA"/>
</dbReference>
<comment type="similarity">
    <text evidence="3">Belongs to the heat shock protein 70 family.</text>
</comment>
<dbReference type="PROSITE" id="PS00329">
    <property type="entry name" value="HSP70_2"/>
    <property type="match status" value="1"/>
</dbReference>
<keyword evidence="1 3" id="KW-0547">Nucleotide-binding</keyword>
<dbReference type="Pfam" id="PF00012">
    <property type="entry name" value="HSP70"/>
    <property type="match status" value="2"/>
</dbReference>
<dbReference type="InterPro" id="IPR029047">
    <property type="entry name" value="HSP70_peptide-bd_sf"/>
</dbReference>
<feature type="compositionally biased region" description="Basic residues" evidence="4">
    <location>
        <begin position="268"/>
        <end position="285"/>
    </location>
</feature>
<evidence type="ECO:0000313" key="6">
    <source>
        <dbReference type="Proteomes" id="UP001363151"/>
    </source>
</evidence>
<name>A0ABR1GFN3_AURAN</name>
<dbReference type="Gene3D" id="3.30.420.40">
    <property type="match status" value="2"/>
</dbReference>
<dbReference type="Gene3D" id="2.60.34.10">
    <property type="entry name" value="Substrate Binding Domain Of DNAk, Chain A, domain 1"/>
    <property type="match status" value="1"/>
</dbReference>
<dbReference type="Gene3D" id="3.30.30.30">
    <property type="match status" value="1"/>
</dbReference>
<keyword evidence="2 3" id="KW-0067">ATP-binding</keyword>
<dbReference type="InterPro" id="IPR043129">
    <property type="entry name" value="ATPase_NBD"/>
</dbReference>
<dbReference type="SUPFAM" id="SSF53067">
    <property type="entry name" value="Actin-like ATPase domain"/>
    <property type="match status" value="2"/>
</dbReference>
<feature type="region of interest" description="Disordered" evidence="4">
    <location>
        <begin position="268"/>
        <end position="299"/>
    </location>
</feature>
<sequence length="660" mass="71271">MASFEGGTSTDGGPVLGIDLGTTFSCVAVFDDEAKEVKVLANAEGARTTPSYVSFTDEGRVVGAAAKAQSAANAKGTLFDVKRILGRTYEDHVVQDESKRLPFPILEHPKGKRPLVEVTWRGEKKRFAPEEVSAMVLGEMVAIAKKRLGRDDLNRAVITVPAHFNDQQRQATKDAGRIAGLEVMRIINEPTAAALAYGLHDLASDENNPKQSRVLIFDLGGGTFDVSVLSMEDGVFAVQATGGDTHLGGEDFDAALVEHVVMQYARKRAGTNVKEKKKNNGHKNQKGSSAAEKKKKAEETKYAAELRKSSKAMRRLAAACEVAKRELSSADDAVVDAPSILPDVDLCVKVTRQAFEGLCGHLFESCLRTVESVVRDAQCELSQITEIVLVGGSTRVPRLQEALYQLFDEKLELCKSVHPDEAVAVGAAVQGAILRAGMTHGGEDLAPEGCKDLVLLDVTPLSLGIELEGGVMSTLIKRSTPIPCAKTREYTTCDDYQTAIDVAVYEGERPAVSANNKLGEFKIDGIERARKGEPKVEVTFALDANGILAVSARDKVTGASASTQIKADRGRLEEEDIQRMIEDAKKYREDDAAFADKAGLRNALEEAAFAAKAACKDDAKKATLENMLEWLEYDAEDASMDELNERVKTMKVDFGVSVSA</sequence>
<evidence type="ECO:0000256" key="4">
    <source>
        <dbReference type="SAM" id="MobiDB-lite"/>
    </source>
</evidence>
<dbReference type="PRINTS" id="PR00301">
    <property type="entry name" value="HEATSHOCK70"/>
</dbReference>
<comment type="caution">
    <text evidence="5">The sequence shown here is derived from an EMBL/GenBank/DDBJ whole genome shotgun (WGS) entry which is preliminary data.</text>
</comment>
<evidence type="ECO:0000256" key="3">
    <source>
        <dbReference type="RuleBase" id="RU003322"/>
    </source>
</evidence>
<dbReference type="PROSITE" id="PS01036">
    <property type="entry name" value="HSP70_3"/>
    <property type="match status" value="1"/>
</dbReference>
<gene>
    <name evidence="5" type="ORF">SO694_00010251</name>
</gene>
<dbReference type="InterPro" id="IPR013126">
    <property type="entry name" value="Hsp_70_fam"/>
</dbReference>
<evidence type="ECO:0000256" key="2">
    <source>
        <dbReference type="ARBA" id="ARBA00022840"/>
    </source>
</evidence>
<accession>A0ABR1GFN3</accession>
<organism evidence="5 6">
    <name type="scientific">Aureococcus anophagefferens</name>
    <name type="common">Harmful bloom alga</name>
    <dbReference type="NCBI Taxonomy" id="44056"/>
    <lineage>
        <taxon>Eukaryota</taxon>
        <taxon>Sar</taxon>
        <taxon>Stramenopiles</taxon>
        <taxon>Ochrophyta</taxon>
        <taxon>Pelagophyceae</taxon>
        <taxon>Pelagomonadales</taxon>
        <taxon>Pelagomonadaceae</taxon>
        <taxon>Aureococcus</taxon>
    </lineage>
</organism>
<dbReference type="Proteomes" id="UP001363151">
    <property type="component" value="Unassembled WGS sequence"/>
</dbReference>
<dbReference type="CDD" id="cd24028">
    <property type="entry name" value="ASKHA_NBD_HSP70_HSPA1-like"/>
    <property type="match status" value="1"/>
</dbReference>
<reference evidence="5 6" key="1">
    <citation type="submission" date="2024-03" db="EMBL/GenBank/DDBJ databases">
        <title>Aureococcus anophagefferens CCMP1851 and Kratosvirus quantuckense: Draft genome of a second virus-susceptible host strain in the model system.</title>
        <authorList>
            <person name="Chase E."/>
            <person name="Truchon A.R."/>
            <person name="Schepens W."/>
            <person name="Wilhelm S.W."/>
        </authorList>
    </citation>
    <scope>NUCLEOTIDE SEQUENCE [LARGE SCALE GENOMIC DNA]</scope>
    <source>
        <strain evidence="5 6">CCMP1851</strain>
    </source>
</reference>
<keyword evidence="6" id="KW-1185">Reference proteome</keyword>
<dbReference type="InterPro" id="IPR018181">
    <property type="entry name" value="Heat_shock_70_CS"/>
</dbReference>
<dbReference type="PANTHER" id="PTHR19375">
    <property type="entry name" value="HEAT SHOCK PROTEIN 70KDA"/>
    <property type="match status" value="1"/>
</dbReference>
<protein>
    <submittedName>
        <fullName evidence="5">ATP binding protein</fullName>
    </submittedName>
</protein>
<proteinExistence type="inferred from homology"/>
<dbReference type="Gene3D" id="3.90.640.10">
    <property type="entry name" value="Actin, Chain A, domain 4"/>
    <property type="match status" value="1"/>
</dbReference>
<dbReference type="SUPFAM" id="SSF100920">
    <property type="entry name" value="Heat shock protein 70kD (HSP70), peptide-binding domain"/>
    <property type="match status" value="1"/>
</dbReference>
<evidence type="ECO:0000256" key="1">
    <source>
        <dbReference type="ARBA" id="ARBA00022741"/>
    </source>
</evidence>